<gene>
    <name evidence="1" type="ORF">K2173_009581</name>
</gene>
<dbReference type="EMBL" id="JAIWQS010000001">
    <property type="protein sequence ID" value="KAJ8774150.1"/>
    <property type="molecule type" value="Genomic_DNA"/>
</dbReference>
<comment type="caution">
    <text evidence="1">The sequence shown here is derived from an EMBL/GenBank/DDBJ whole genome shotgun (WGS) entry which is preliminary data.</text>
</comment>
<protein>
    <submittedName>
        <fullName evidence="1">Uncharacterized protein</fullName>
    </submittedName>
</protein>
<evidence type="ECO:0000313" key="2">
    <source>
        <dbReference type="Proteomes" id="UP001159364"/>
    </source>
</evidence>
<sequence>MRAEKPQNLYSNDQKFHSLHWHAVYRLLRLFPRLASLVFSACCVLDFAIYRPVPSSSLLLLSLSHHYIPFLNILNVIPYVKKQCSFFLPSTRGLRINAVVKN</sequence>
<evidence type="ECO:0000313" key="1">
    <source>
        <dbReference type="EMBL" id="KAJ8774150.1"/>
    </source>
</evidence>
<organism evidence="1 2">
    <name type="scientific">Erythroxylum novogranatense</name>
    <dbReference type="NCBI Taxonomy" id="1862640"/>
    <lineage>
        <taxon>Eukaryota</taxon>
        <taxon>Viridiplantae</taxon>
        <taxon>Streptophyta</taxon>
        <taxon>Embryophyta</taxon>
        <taxon>Tracheophyta</taxon>
        <taxon>Spermatophyta</taxon>
        <taxon>Magnoliopsida</taxon>
        <taxon>eudicotyledons</taxon>
        <taxon>Gunneridae</taxon>
        <taxon>Pentapetalae</taxon>
        <taxon>rosids</taxon>
        <taxon>fabids</taxon>
        <taxon>Malpighiales</taxon>
        <taxon>Erythroxylaceae</taxon>
        <taxon>Erythroxylum</taxon>
    </lineage>
</organism>
<dbReference type="Proteomes" id="UP001159364">
    <property type="component" value="Linkage Group LG01"/>
</dbReference>
<name>A0AAV8U879_9ROSI</name>
<keyword evidence="2" id="KW-1185">Reference proteome</keyword>
<accession>A0AAV8U879</accession>
<reference evidence="1 2" key="1">
    <citation type="submission" date="2021-09" db="EMBL/GenBank/DDBJ databases">
        <title>Genomic insights and catalytic innovation underlie evolution of tropane alkaloids biosynthesis.</title>
        <authorList>
            <person name="Wang Y.-J."/>
            <person name="Tian T."/>
            <person name="Huang J.-P."/>
            <person name="Huang S.-X."/>
        </authorList>
    </citation>
    <scope>NUCLEOTIDE SEQUENCE [LARGE SCALE GENOMIC DNA]</scope>
    <source>
        <strain evidence="1">KIB-2018</strain>
        <tissue evidence="1">Leaf</tissue>
    </source>
</reference>
<dbReference type="AlphaFoldDB" id="A0AAV8U879"/>
<proteinExistence type="predicted"/>